<organism evidence="1 2">
    <name type="scientific">Stenotrophomonas nitritireducens</name>
    <dbReference type="NCBI Taxonomy" id="83617"/>
    <lineage>
        <taxon>Bacteria</taxon>
        <taxon>Pseudomonadati</taxon>
        <taxon>Pseudomonadota</taxon>
        <taxon>Gammaproteobacteria</taxon>
        <taxon>Lysobacterales</taxon>
        <taxon>Lysobacteraceae</taxon>
        <taxon>Stenotrophomonas</taxon>
    </lineage>
</organism>
<proteinExistence type="predicted"/>
<sequence length="83" mass="9252">MPVLNLPRAYVFPGMGPVSRTSNGELPATPLGRVLRGFMALFRRGRGKAQLALLRIDDWRMHRLSAPFVLGAALQAVPLWLVW</sequence>
<accession>A0A9D8KWQ3</accession>
<evidence type="ECO:0000313" key="2">
    <source>
        <dbReference type="Proteomes" id="UP000664815"/>
    </source>
</evidence>
<dbReference type="Proteomes" id="UP000664815">
    <property type="component" value="Unassembled WGS sequence"/>
</dbReference>
<evidence type="ECO:0000313" key="1">
    <source>
        <dbReference type="EMBL" id="MBN8798602.1"/>
    </source>
</evidence>
<name>A0A9D8KWQ3_9GAMM</name>
<dbReference type="RefSeq" id="WP_273082765.1">
    <property type="nucleotide sequence ID" value="NZ_JAFKME010000006.1"/>
</dbReference>
<protein>
    <submittedName>
        <fullName evidence="1">Uncharacterized protein</fullName>
    </submittedName>
</protein>
<dbReference type="EMBL" id="JAFKMG010000411">
    <property type="protein sequence ID" value="MBN8798602.1"/>
    <property type="molecule type" value="Genomic_DNA"/>
</dbReference>
<comment type="caution">
    <text evidence="1">The sequence shown here is derived from an EMBL/GenBank/DDBJ whole genome shotgun (WGS) entry which is preliminary data.</text>
</comment>
<dbReference type="AlphaFoldDB" id="A0A9D8KWQ3"/>
<reference evidence="1" key="1">
    <citation type="submission" date="2021-02" db="EMBL/GenBank/DDBJ databases">
        <title>Thiocyanate and organic carbon inputs drive convergent selection for specific autotrophic Afipia and Thiobacillus strains within complex microbiomes.</title>
        <authorList>
            <person name="Huddy R.J."/>
            <person name="Sachdeva R."/>
            <person name="Kadzinga F."/>
            <person name="Kantor R.S."/>
            <person name="Harrison S.T.L."/>
            <person name="Banfield J.F."/>
        </authorList>
    </citation>
    <scope>NUCLEOTIDE SEQUENCE</scope>
    <source>
        <strain evidence="1">SCN18_10_11_15_R1_P_69_7</strain>
    </source>
</reference>
<gene>
    <name evidence="1" type="ORF">J0H45_04470</name>
</gene>